<dbReference type="AlphaFoldDB" id="A0A654IHK2"/>
<feature type="compositionally biased region" description="Basic and acidic residues" evidence="1">
    <location>
        <begin position="307"/>
        <end position="336"/>
    </location>
</feature>
<protein>
    <submittedName>
        <fullName evidence="3">Uncharacterized protein</fullName>
    </submittedName>
</protein>
<dbReference type="EMBL" id="LR739235">
    <property type="protein sequence ID" value="VZR97588.1"/>
    <property type="molecule type" value="Genomic_DNA"/>
</dbReference>
<keyword evidence="2" id="KW-0472">Membrane</keyword>
<keyword evidence="2" id="KW-1133">Transmembrane helix</keyword>
<feature type="transmembrane region" description="Helical" evidence="2">
    <location>
        <begin position="398"/>
        <end position="421"/>
    </location>
</feature>
<proteinExistence type="predicted"/>
<feature type="region of interest" description="Disordered" evidence="1">
    <location>
        <begin position="270"/>
        <end position="397"/>
    </location>
</feature>
<gene>
    <name evidence="3" type="ORF">MF5295_00385</name>
</gene>
<name>A0A654IHK2_9MOLU</name>
<organism evidence="3">
    <name type="scientific">Mycoplasma feriruminatoris</name>
    <dbReference type="NCBI Taxonomy" id="1179777"/>
    <lineage>
        <taxon>Bacteria</taxon>
        <taxon>Bacillati</taxon>
        <taxon>Mycoplasmatota</taxon>
        <taxon>Mollicutes</taxon>
        <taxon>Mycoplasmataceae</taxon>
        <taxon>Mycoplasma</taxon>
    </lineage>
</organism>
<evidence type="ECO:0000313" key="3">
    <source>
        <dbReference type="EMBL" id="VZR97588.1"/>
    </source>
</evidence>
<evidence type="ECO:0000256" key="1">
    <source>
        <dbReference type="SAM" id="MobiDB-lite"/>
    </source>
</evidence>
<feature type="compositionally biased region" description="Low complexity" evidence="1">
    <location>
        <begin position="369"/>
        <end position="397"/>
    </location>
</feature>
<sequence length="425" mass="48100">MKKLLVLLSSSVLLSLSFSSIYLLNYKNNNQVVLKQENKEETDLTKIFNRGYVSIILEDMSKLKEKVISAIKAKYNFLNFDLLDIQVGILKNGRQTRNVLIKPKDSVKDNKYKNQEEIEYYIKKDIAKELEDFINLNTIVINTESEILKTISEKLDTTTFKQKHFFVSNITESTAIINAKDSNDDFYGKVEVKFQAKKKTLSSVFYNFEVDSTDIKDDSDLLKYIHNKKPLLAKEKLSVEFDFSKSSVTIMVDNNSSNYDGNAIIKLKQSKSSEKQKTDKSMKDFKTEDKLETEITPKSPSKVLSKPIEEKMQKDMSDIKKEESPKDKNISDKEMSSESPSINEMSIPEPSPTLEPNKPTTPIIDKSQNKNSNNQIPSIPNNTVNKSNKKSTGSKTGVIVGSTLGVGSVVGIGAAGSWIYFKRRK</sequence>
<reference evidence="3" key="1">
    <citation type="submission" date="2019-11" db="EMBL/GenBank/DDBJ databases">
        <authorList>
            <person name="Falquet L."/>
            <person name="Falquet L."/>
        </authorList>
    </citation>
    <scope>NUCLEOTIDE SEQUENCE</scope>
    <source>
        <strain evidence="3">8756-13</strain>
    </source>
</reference>
<evidence type="ECO:0000256" key="2">
    <source>
        <dbReference type="SAM" id="Phobius"/>
    </source>
</evidence>
<feature type="compositionally biased region" description="Basic and acidic residues" evidence="1">
    <location>
        <begin position="271"/>
        <end position="295"/>
    </location>
</feature>
<accession>A0A654IHK2</accession>
<keyword evidence="2" id="KW-0812">Transmembrane</keyword>